<dbReference type="FunFam" id="3.40.50.720:FF:000084">
    <property type="entry name" value="Short-chain dehydrogenase reductase"/>
    <property type="match status" value="1"/>
</dbReference>
<dbReference type="OrthoDB" id="9803333at2"/>
<reference evidence="4" key="1">
    <citation type="submission" date="2014-11" db="EMBL/GenBank/DDBJ databases">
        <authorList>
            <person name="Wibberg D."/>
        </authorList>
    </citation>
    <scope>NUCLEOTIDE SEQUENCE [LARGE SCALE GENOMIC DNA]</scope>
    <source>
        <strain evidence="4">L3</strain>
    </source>
</reference>
<dbReference type="GO" id="GO:0016491">
    <property type="term" value="F:oxidoreductase activity"/>
    <property type="evidence" value="ECO:0007669"/>
    <property type="project" value="UniProtKB-KW"/>
</dbReference>
<dbReference type="STRING" id="1006576.DTL3_0723"/>
<dbReference type="InterPro" id="IPR002347">
    <property type="entry name" value="SDR_fam"/>
</dbReference>
<proteinExistence type="inferred from homology"/>
<dbReference type="InterPro" id="IPR036291">
    <property type="entry name" value="NAD(P)-bd_dom_sf"/>
</dbReference>
<dbReference type="EC" id="1.1.1.-" evidence="3"/>
<evidence type="ECO:0000256" key="2">
    <source>
        <dbReference type="ARBA" id="ARBA00023002"/>
    </source>
</evidence>
<evidence type="ECO:0000313" key="3">
    <source>
        <dbReference type="EMBL" id="CEP78033.1"/>
    </source>
</evidence>
<keyword evidence="2 3" id="KW-0560">Oxidoreductase</keyword>
<dbReference type="KEGG" id="dtn:DTL3_0723"/>
<dbReference type="NCBIfam" id="NF005559">
    <property type="entry name" value="PRK07231.1"/>
    <property type="match status" value="1"/>
</dbReference>
<dbReference type="Pfam" id="PF13561">
    <property type="entry name" value="adh_short_C2"/>
    <property type="match status" value="1"/>
</dbReference>
<dbReference type="PRINTS" id="PR00080">
    <property type="entry name" value="SDRFAMILY"/>
</dbReference>
<organism evidence="3 4">
    <name type="scientific">Defluviitoga tunisiensis</name>
    <dbReference type="NCBI Taxonomy" id="1006576"/>
    <lineage>
        <taxon>Bacteria</taxon>
        <taxon>Thermotogati</taxon>
        <taxon>Thermotogota</taxon>
        <taxon>Thermotogae</taxon>
        <taxon>Petrotogales</taxon>
        <taxon>Petrotogaceae</taxon>
        <taxon>Defluviitoga</taxon>
    </lineage>
</organism>
<comment type="similarity">
    <text evidence="1">Belongs to the short-chain dehydrogenases/reductases (SDR) family.</text>
</comment>
<keyword evidence="4" id="KW-1185">Reference proteome</keyword>
<accession>A0A0C7NXD1</accession>
<dbReference type="AlphaFoldDB" id="A0A0C7NXD1"/>
<evidence type="ECO:0000313" key="4">
    <source>
        <dbReference type="Proteomes" id="UP000032809"/>
    </source>
</evidence>
<name>A0A0C7NXD1_DEFTU</name>
<dbReference type="HOGENOM" id="CLU_010194_1_0_0"/>
<dbReference type="PANTHER" id="PTHR24321">
    <property type="entry name" value="DEHYDROGENASES, SHORT CHAIN"/>
    <property type="match status" value="1"/>
</dbReference>
<sequence length="251" mass="26749">MAGRLNGKVAIITGAARGMGKVEAELFAKEGAKVVAADILEDEVKKVAEDIVKAGHQAIAFKLDVSKSEDWKKVVDKVVEKWGKVDVLVNNAGIFPTSGIETATEEEWDRVMNINAKGQFLGIKYVLPAMKKAGKGSIINISSIAGLIGTGMAVAYHASKGASRLLTKTVAAELAKYNIRVNSIHPGIIRTQMVQDFLKDEETTKQALGTTVLGRPAEPIEVAYGALFLASEESSYITGTELVIDGGYTAL</sequence>
<dbReference type="Gene3D" id="3.40.50.720">
    <property type="entry name" value="NAD(P)-binding Rossmann-like Domain"/>
    <property type="match status" value="1"/>
</dbReference>
<evidence type="ECO:0000256" key="1">
    <source>
        <dbReference type="ARBA" id="ARBA00006484"/>
    </source>
</evidence>
<dbReference type="PRINTS" id="PR00081">
    <property type="entry name" value="GDHRDH"/>
</dbReference>
<dbReference type="Proteomes" id="UP000032809">
    <property type="component" value="Chromosome I"/>
</dbReference>
<protein>
    <submittedName>
        <fullName evidence="3">Dehydrogenases with different specificities</fullName>
        <ecNumber evidence="3">1.1.1.-</ecNumber>
    </submittedName>
</protein>
<dbReference type="SUPFAM" id="SSF51735">
    <property type="entry name" value="NAD(P)-binding Rossmann-fold domains"/>
    <property type="match status" value="1"/>
</dbReference>
<gene>
    <name evidence="3" type="primary">fabG3</name>
    <name evidence="3" type="ORF">DTL3_0723</name>
</gene>
<dbReference type="EMBL" id="LN824141">
    <property type="protein sequence ID" value="CEP78033.1"/>
    <property type="molecule type" value="Genomic_DNA"/>
</dbReference>
<dbReference type="PANTHER" id="PTHR24321:SF8">
    <property type="entry name" value="ESTRADIOL 17-BETA-DEHYDROGENASE 8-RELATED"/>
    <property type="match status" value="1"/>
</dbReference>
<dbReference type="RefSeq" id="WP_045087565.1">
    <property type="nucleotide sequence ID" value="NZ_LN824141.1"/>
</dbReference>